<protein>
    <submittedName>
        <fullName evidence="1">Uncharacterized protein</fullName>
    </submittedName>
</protein>
<name>A0A8T3UYL6_9ARCH</name>
<evidence type="ECO:0000313" key="2">
    <source>
        <dbReference type="Proteomes" id="UP000763484"/>
    </source>
</evidence>
<dbReference type="Proteomes" id="UP000763484">
    <property type="component" value="Unassembled WGS sequence"/>
</dbReference>
<accession>A0A8T3UYL6</accession>
<proteinExistence type="predicted"/>
<evidence type="ECO:0000313" key="1">
    <source>
        <dbReference type="EMBL" id="MBE5727894.1"/>
    </source>
</evidence>
<organism evidence="1 2">
    <name type="scientific">Candidatus Acidifodinimicrobium mancum</name>
    <dbReference type="NCBI Taxonomy" id="2898728"/>
    <lineage>
        <taxon>Archaea</taxon>
        <taxon>Candidatus Parvarchaeota</taxon>
        <taxon>Candidatus Acidifodinimicrobiaceae</taxon>
        <taxon>Candidatus Acidifodinimicrobium</taxon>
    </lineage>
</organism>
<dbReference type="EMBL" id="JADFAQ010000014">
    <property type="protein sequence ID" value="MBE5727894.1"/>
    <property type="molecule type" value="Genomic_DNA"/>
</dbReference>
<reference evidence="1 2" key="1">
    <citation type="submission" date="2020-09" db="EMBL/GenBank/DDBJ databases">
        <title>Genomic characterization of a novel Parvarchaeota family in acid mine drainage sediments.</title>
        <authorList>
            <person name="Luo Z.-H."/>
        </authorList>
    </citation>
    <scope>NUCLEOTIDE SEQUENCE [LARGE SCALE GENOMIC DNA]</scope>
    <source>
        <strain evidence="1">TL1-5_bins.178</strain>
    </source>
</reference>
<gene>
    <name evidence="1" type="ORF">IHE50_00540</name>
</gene>
<comment type="caution">
    <text evidence="1">The sequence shown here is derived from an EMBL/GenBank/DDBJ whole genome shotgun (WGS) entry which is preliminary data.</text>
</comment>
<sequence length="188" mass="21215">MNTETSRYKLHVFSPRDTYDKIAEWAKEVGICWGPADVVKYSQGYVKDIKEFGGTIIFTVKYGRKPVLFGRDFIGVDQKGEIYLFMDNLEGLNFNHLLSDWVNGYPGAFKVALAASFFFAEKMGCKYIVAGDEGAEEAFVSVGTSKRTVTLHGKNIKVGYPARFSPADNGEIKSLSFDQEKYHYMRLV</sequence>
<dbReference type="AlphaFoldDB" id="A0A8T3UYL6"/>